<comment type="catalytic activity">
    <reaction evidence="10">
        <text>(R)-2-hydroxyglutarate + A = 2-oxoglutarate + AH2</text>
        <dbReference type="Rhea" id="RHEA:38295"/>
        <dbReference type="ChEBI" id="CHEBI:13193"/>
        <dbReference type="ChEBI" id="CHEBI:15801"/>
        <dbReference type="ChEBI" id="CHEBI:16810"/>
        <dbReference type="ChEBI" id="CHEBI:17499"/>
        <dbReference type="EC" id="1.1.99.39"/>
    </reaction>
    <physiologicalReaction direction="left-to-right" evidence="10">
        <dbReference type="Rhea" id="RHEA:38296"/>
    </physiologicalReaction>
</comment>
<dbReference type="SUPFAM" id="SSF46548">
    <property type="entry name" value="alpha-helical ferredoxin"/>
    <property type="match status" value="1"/>
</dbReference>
<evidence type="ECO:0000313" key="15">
    <source>
        <dbReference type="Proteomes" id="UP000016900"/>
    </source>
</evidence>
<dbReference type="SUPFAM" id="SSF56176">
    <property type="entry name" value="FAD-binding/transporter-associated domain-like"/>
    <property type="match status" value="1"/>
</dbReference>
<dbReference type="InterPro" id="IPR017896">
    <property type="entry name" value="4Fe4S_Fe-S-bd"/>
</dbReference>
<dbReference type="GO" id="GO:0008720">
    <property type="term" value="F:D-lactate dehydrogenase (NAD+) activity"/>
    <property type="evidence" value="ECO:0007669"/>
    <property type="project" value="TreeGrafter"/>
</dbReference>
<keyword evidence="4" id="KW-0479">Metal-binding</keyword>
<dbReference type="Pfam" id="PF13183">
    <property type="entry name" value="Fer4_8"/>
    <property type="match status" value="1"/>
</dbReference>
<evidence type="ECO:0000256" key="10">
    <source>
        <dbReference type="ARBA" id="ARBA00051291"/>
    </source>
</evidence>
<dbReference type="Proteomes" id="UP000016900">
    <property type="component" value="Chromosome"/>
</dbReference>
<name>U3U9P9_9GAMM</name>
<dbReference type="OrthoDB" id="9811557at2"/>
<evidence type="ECO:0000256" key="5">
    <source>
        <dbReference type="ARBA" id="ARBA00022827"/>
    </source>
</evidence>
<dbReference type="GO" id="GO:0046872">
    <property type="term" value="F:metal ion binding"/>
    <property type="evidence" value="ECO:0007669"/>
    <property type="project" value="UniProtKB-KW"/>
</dbReference>
<dbReference type="PROSITE" id="PS51387">
    <property type="entry name" value="FAD_PCMH"/>
    <property type="match status" value="1"/>
</dbReference>
<dbReference type="Pfam" id="PF01565">
    <property type="entry name" value="FAD_binding_4"/>
    <property type="match status" value="1"/>
</dbReference>
<evidence type="ECO:0000256" key="7">
    <source>
        <dbReference type="ARBA" id="ARBA00023004"/>
    </source>
</evidence>
<dbReference type="AlphaFoldDB" id="U3U9P9"/>
<dbReference type="InterPro" id="IPR004113">
    <property type="entry name" value="FAD-bd_oxidored_4_C"/>
</dbReference>
<keyword evidence="5" id="KW-0274">FAD</keyword>
<organism evidence="14 15">
    <name type="scientific">Candidatus Pantoea carbekii</name>
    <dbReference type="NCBI Taxonomy" id="1235990"/>
    <lineage>
        <taxon>Bacteria</taxon>
        <taxon>Pseudomonadati</taxon>
        <taxon>Pseudomonadota</taxon>
        <taxon>Gammaproteobacteria</taxon>
        <taxon>Enterobacterales</taxon>
        <taxon>Erwiniaceae</taxon>
        <taxon>Pantoea</taxon>
    </lineage>
</organism>
<evidence type="ECO:0000256" key="1">
    <source>
        <dbReference type="ARBA" id="ARBA00001974"/>
    </source>
</evidence>
<dbReference type="SUPFAM" id="SSF55103">
    <property type="entry name" value="FAD-linked oxidases, C-terminal domain"/>
    <property type="match status" value="1"/>
</dbReference>
<dbReference type="InterPro" id="IPR036318">
    <property type="entry name" value="FAD-bd_PCMH-like_sf"/>
</dbReference>
<dbReference type="Gene3D" id="3.30.465.10">
    <property type="match status" value="1"/>
</dbReference>
<keyword evidence="3" id="KW-0285">Flavoprotein</keyword>
<dbReference type="Gene3D" id="1.10.45.10">
    <property type="entry name" value="Vanillyl-alcohol Oxidase, Chain A, domain 4"/>
    <property type="match status" value="1"/>
</dbReference>
<dbReference type="Gene3D" id="3.30.43.10">
    <property type="entry name" value="Uridine Diphospho-n-acetylenolpyruvylglucosamine Reductase, domain 2"/>
    <property type="match status" value="1"/>
</dbReference>
<keyword evidence="8" id="KW-0411">Iron-sulfur</keyword>
<dbReference type="InterPro" id="IPR016166">
    <property type="entry name" value="FAD-bd_PCMH"/>
</dbReference>
<reference evidence="14 15" key="1">
    <citation type="submission" date="2012-10" db="EMBL/GenBank/DDBJ databases">
        <title>Genome sequence of the symbiont of the pentatomidae stink bug Halyomorpha halys.</title>
        <authorList>
            <person name="Kobayashi H."/>
            <person name="Fujii-Muramatsu R."/>
            <person name="Takeishi K."/>
            <person name="Noda H."/>
        </authorList>
    </citation>
    <scope>NUCLEOTIDE SEQUENCE [LARGE SCALE GENOMIC DNA]</scope>
</reference>
<dbReference type="InterPro" id="IPR016169">
    <property type="entry name" value="FAD-bd_PCMH_sub2"/>
</dbReference>
<gene>
    <name evidence="14" type="primary">ydiJ</name>
    <name evidence="14" type="ORF">HHS_06580</name>
</gene>
<dbReference type="InterPro" id="IPR006094">
    <property type="entry name" value="Oxid_FAD_bind_N"/>
</dbReference>
<dbReference type="PANTHER" id="PTHR11748">
    <property type="entry name" value="D-LACTATE DEHYDROGENASE"/>
    <property type="match status" value="1"/>
</dbReference>
<dbReference type="GO" id="GO:0004458">
    <property type="term" value="F:D-lactate dehydrogenase (cytochrome) activity"/>
    <property type="evidence" value="ECO:0007669"/>
    <property type="project" value="TreeGrafter"/>
</dbReference>
<comment type="cofactor">
    <cofactor evidence="1">
        <name>FAD</name>
        <dbReference type="ChEBI" id="CHEBI:57692"/>
    </cofactor>
</comment>
<dbReference type="Pfam" id="PF02913">
    <property type="entry name" value="FAD-oxidase_C"/>
    <property type="match status" value="1"/>
</dbReference>
<evidence type="ECO:0000256" key="4">
    <source>
        <dbReference type="ARBA" id="ARBA00022723"/>
    </source>
</evidence>
<dbReference type="InterPro" id="IPR016167">
    <property type="entry name" value="FAD-bd_PCMH_sub1"/>
</dbReference>
<dbReference type="Gene3D" id="3.30.70.2740">
    <property type="match status" value="1"/>
</dbReference>
<dbReference type="KEGG" id="hhs:HHS_06580"/>
<evidence type="ECO:0000256" key="2">
    <source>
        <dbReference type="ARBA" id="ARBA00022485"/>
    </source>
</evidence>
<keyword evidence="7" id="KW-0408">Iron</keyword>
<sequence length="1020" mass="116278">MIPRISHIPNIVKIAITFLELLKKKGFSGDISIGYADRLALSTDNSIYQLLPDAILFPRSTADIVLVAKLANDSKFSSLVFTARGGGTGTNGQSLNRGIIIDTSRYMNHILKINVEERWVRVETGVVKDQLNIWLKPYGLFFCPELSTSNRATLGGMINTDASGQGSLIYGKTSDHVKALQIVLLSGHIMETYAMPSILAEKIGSIPNDEGRIYQQVLKICRSNRTLILKNFPKLKRFLTGYDLEHVFSNDMQTFDMTRLLCGSEGTLAFITEAKLNIIPIPRVRRLVNIKYNCFDSALRNTSLILSTKASSIETIDSKILSLASADICWYSLKNIIQQVCDKDMSALNIVEFTGNNAKKIEKKVNTLCNHLDKLIAIQQHGIIAYQLCNDTNIIEHIYNMRKKAVGLLGNIQGDSKPIPFVEDTVVPPERLADYIADFRKLLDTYGLNYGMFGHVDVGVLHVRPELDICDPTQEQLVKKISDEVVKLTSNYGGLLWGEHGKGFRSQYSPIFFGATLFKELRRIKSAFDPYNRMNPGKICTPLGNNKAIIQVDAEKRGTYDRQIPIFIRNEWHKILECNGNGLCFNLDVHTIMCPSMKITRNRVLSPKGRATLIREWLRLLSNKNINLSKLEKHFDKKSIKLLIFIKKMRNSLFASLGQYDFSHEIKEAMFSCLACKACSTQCPVKIDISNFRSRFLQLYYMRYLRPISDYLVANLEYYIPIVANVPRLFNFFLNRSLVRNVSQRYIGMVDLPILSYPTLKQQLRNHKNIFLTLKQIQSIQKTQYNSYILIVQDVFTSYYEASLVYDFIILIQKLGYRAVILPFLANGKTEHVKGFLKRFMDTAKNTAEFLNSIAELDIAMVGIDPAMVLCYRDEYHSILKSNRGNFNVLMVDEWLSQIINRDRDTTKHRIKKTWYLFSHCTESAISPDSSMRWKNIFAYFGLKLESVNIGCCGMAGTYGHEKKNLKNSLGIYELSWSSKLQDLPIEYCLATGFSCRNQIKRIHGKIIHHPIQVLVNLMK</sequence>
<dbReference type="STRING" id="1235990.BMSBPS_0288"/>
<dbReference type="InterPro" id="IPR016171">
    <property type="entry name" value="Vanillyl_alc_oxidase_C-sub2"/>
</dbReference>
<evidence type="ECO:0000256" key="11">
    <source>
        <dbReference type="ARBA" id="ARBA00060924"/>
    </source>
</evidence>
<evidence type="ECO:0000256" key="3">
    <source>
        <dbReference type="ARBA" id="ARBA00022630"/>
    </source>
</evidence>
<protein>
    <recommendedName>
        <fullName evidence="12">D-2-hydroxyglutarate dehydrogenase</fullName>
        <ecNumber evidence="9">1.1.99.39</ecNumber>
    </recommendedName>
</protein>
<evidence type="ECO:0000256" key="9">
    <source>
        <dbReference type="ARBA" id="ARBA00039003"/>
    </source>
</evidence>
<evidence type="ECO:0000256" key="12">
    <source>
        <dbReference type="ARBA" id="ARBA00067680"/>
    </source>
</evidence>
<keyword evidence="6" id="KW-0560">Oxidoreductase</keyword>
<dbReference type="eggNOG" id="COG0277">
    <property type="taxonomic scope" value="Bacteria"/>
</dbReference>
<dbReference type="FunFam" id="3.30.70.2740:FF:000003">
    <property type="entry name" value="Oxidoreductase, FAD-binding, putative"/>
    <property type="match status" value="1"/>
</dbReference>
<proteinExistence type="inferred from homology"/>
<keyword evidence="15" id="KW-1185">Reference proteome</keyword>
<dbReference type="InterPro" id="IPR016164">
    <property type="entry name" value="FAD-linked_Oxase-like_C"/>
</dbReference>
<dbReference type="InterPro" id="IPR017900">
    <property type="entry name" value="4Fe4S_Fe_S_CS"/>
</dbReference>
<evidence type="ECO:0000313" key="14">
    <source>
        <dbReference type="EMBL" id="BAO00628.1"/>
    </source>
</evidence>
<dbReference type="GO" id="GO:0071949">
    <property type="term" value="F:FAD binding"/>
    <property type="evidence" value="ECO:0007669"/>
    <property type="project" value="InterPro"/>
</dbReference>
<dbReference type="EC" id="1.1.99.39" evidence="9"/>
<accession>U3U9P9</accession>
<evidence type="ECO:0000259" key="13">
    <source>
        <dbReference type="PROSITE" id="PS51387"/>
    </source>
</evidence>
<dbReference type="GO" id="GO:0051990">
    <property type="term" value="F:(R)-2-hydroxyglutarate dehydrogenase activity"/>
    <property type="evidence" value="ECO:0007669"/>
    <property type="project" value="UniProtKB-EC"/>
</dbReference>
<comment type="similarity">
    <text evidence="11">In the N-terminal section; belongs to the FAD-binding oxidoreductase/transferase type 4 family.</text>
</comment>
<feature type="domain" description="FAD-binding PCMH-type" evidence="13">
    <location>
        <begin position="48"/>
        <end position="281"/>
    </location>
</feature>
<keyword evidence="2" id="KW-0004">4Fe-4S</keyword>
<evidence type="ECO:0000256" key="8">
    <source>
        <dbReference type="ARBA" id="ARBA00023014"/>
    </source>
</evidence>
<dbReference type="PATRIC" id="fig|1235990.3.peg.654"/>
<dbReference type="eggNOG" id="COG0247">
    <property type="taxonomic scope" value="Bacteria"/>
</dbReference>
<dbReference type="PROSITE" id="PS00198">
    <property type="entry name" value="4FE4S_FER_1"/>
    <property type="match status" value="1"/>
</dbReference>
<dbReference type="PANTHER" id="PTHR11748:SF119">
    <property type="entry name" value="D-2-HYDROXYGLUTARATE DEHYDROGENASE"/>
    <property type="match status" value="1"/>
</dbReference>
<dbReference type="GO" id="GO:1903457">
    <property type="term" value="P:lactate catabolic process"/>
    <property type="evidence" value="ECO:0007669"/>
    <property type="project" value="TreeGrafter"/>
</dbReference>
<evidence type="ECO:0000256" key="6">
    <source>
        <dbReference type="ARBA" id="ARBA00023002"/>
    </source>
</evidence>
<dbReference type="EMBL" id="AP012554">
    <property type="protein sequence ID" value="BAO00628.1"/>
    <property type="molecule type" value="Genomic_DNA"/>
</dbReference>
<dbReference type="GO" id="GO:0051539">
    <property type="term" value="F:4 iron, 4 sulfur cluster binding"/>
    <property type="evidence" value="ECO:0007669"/>
    <property type="project" value="UniProtKB-KW"/>
</dbReference>